<dbReference type="GO" id="GO:0016787">
    <property type="term" value="F:hydrolase activity"/>
    <property type="evidence" value="ECO:0007669"/>
    <property type="project" value="UniProtKB-KW"/>
</dbReference>
<keyword evidence="6 8" id="KW-0460">Magnesium</keyword>
<organism evidence="10 11">
    <name type="scientific">Aurantimonas marianensis</name>
    <dbReference type="NCBI Taxonomy" id="2920428"/>
    <lineage>
        <taxon>Bacteria</taxon>
        <taxon>Pseudomonadati</taxon>
        <taxon>Pseudomonadota</taxon>
        <taxon>Alphaproteobacteria</taxon>
        <taxon>Hyphomicrobiales</taxon>
        <taxon>Aurantimonadaceae</taxon>
        <taxon>Aurantimonas</taxon>
    </lineage>
</organism>
<accession>A0A9X2HCR3</accession>
<keyword evidence="4 8" id="KW-0479">Metal-binding</keyword>
<evidence type="ECO:0000256" key="4">
    <source>
        <dbReference type="ARBA" id="ARBA00022723"/>
    </source>
</evidence>
<comment type="cofactor">
    <cofactor evidence="1 8">
        <name>Mg(2+)</name>
        <dbReference type="ChEBI" id="CHEBI:18420"/>
    </cofactor>
</comment>
<evidence type="ECO:0000256" key="8">
    <source>
        <dbReference type="HAMAP-Rule" id="MF_00265"/>
    </source>
</evidence>
<keyword evidence="5 8" id="KW-0378">Hydrolase</keyword>
<evidence type="ECO:0000256" key="3">
    <source>
        <dbReference type="ARBA" id="ARBA00022722"/>
    </source>
</evidence>
<evidence type="ECO:0000256" key="1">
    <source>
        <dbReference type="ARBA" id="ARBA00001946"/>
    </source>
</evidence>
<keyword evidence="3 8" id="KW-0540">Nuclease</keyword>
<dbReference type="InterPro" id="IPR002716">
    <property type="entry name" value="PIN_dom"/>
</dbReference>
<feature type="domain" description="PIN" evidence="9">
    <location>
        <begin position="2"/>
        <end position="127"/>
    </location>
</feature>
<evidence type="ECO:0000313" key="10">
    <source>
        <dbReference type="EMBL" id="MCP3056087.1"/>
    </source>
</evidence>
<keyword evidence="11" id="KW-1185">Reference proteome</keyword>
<dbReference type="Proteomes" id="UP001155220">
    <property type="component" value="Unassembled WGS sequence"/>
</dbReference>
<feature type="binding site" evidence="8">
    <location>
        <position position="107"/>
    </location>
    <ligand>
        <name>Mg(2+)</name>
        <dbReference type="ChEBI" id="CHEBI:18420"/>
    </ligand>
</feature>
<reference evidence="10" key="1">
    <citation type="submission" date="2022-03" db="EMBL/GenBank/DDBJ databases">
        <title>Aurantimonas Liuensis sp. Nov., isolated from the hadal seawater of the Mariana Trench.</title>
        <authorList>
            <person name="Liu R."/>
        </authorList>
    </citation>
    <scope>NUCLEOTIDE SEQUENCE</scope>
    <source>
        <strain evidence="10">LRZ36</strain>
    </source>
</reference>
<dbReference type="InterPro" id="IPR029060">
    <property type="entry name" value="PIN-like_dom_sf"/>
</dbReference>
<protein>
    <recommendedName>
        <fullName evidence="8">Ribonuclease VapC</fullName>
        <shortName evidence="8">RNase VapC</shortName>
        <ecNumber evidence="8">3.1.-.-</ecNumber>
    </recommendedName>
    <alternativeName>
        <fullName evidence="8">Toxin VapC</fullName>
    </alternativeName>
</protein>
<dbReference type="PANTHER" id="PTHR33653">
    <property type="entry name" value="RIBONUCLEASE VAPC2"/>
    <property type="match status" value="1"/>
</dbReference>
<dbReference type="InterPro" id="IPR022907">
    <property type="entry name" value="VapC_family"/>
</dbReference>
<evidence type="ECO:0000313" key="11">
    <source>
        <dbReference type="Proteomes" id="UP001155220"/>
    </source>
</evidence>
<dbReference type="EC" id="3.1.-.-" evidence="8"/>
<evidence type="ECO:0000259" key="9">
    <source>
        <dbReference type="Pfam" id="PF01850"/>
    </source>
</evidence>
<dbReference type="Pfam" id="PF01850">
    <property type="entry name" value="PIN"/>
    <property type="match status" value="1"/>
</dbReference>
<evidence type="ECO:0000256" key="6">
    <source>
        <dbReference type="ARBA" id="ARBA00022842"/>
    </source>
</evidence>
<gene>
    <name evidence="8" type="primary">vapC</name>
    <name evidence="10" type="ORF">MJ956_13165</name>
</gene>
<evidence type="ECO:0000256" key="2">
    <source>
        <dbReference type="ARBA" id="ARBA00022649"/>
    </source>
</evidence>
<dbReference type="HAMAP" id="MF_00265">
    <property type="entry name" value="VapC_Nob1"/>
    <property type="match status" value="1"/>
</dbReference>
<dbReference type="PANTHER" id="PTHR33653:SF1">
    <property type="entry name" value="RIBONUCLEASE VAPC2"/>
    <property type="match status" value="1"/>
</dbReference>
<dbReference type="EMBL" id="JALHBS010000081">
    <property type="protein sequence ID" value="MCP3056087.1"/>
    <property type="molecule type" value="Genomic_DNA"/>
</dbReference>
<dbReference type="InterPro" id="IPR050556">
    <property type="entry name" value="Type_II_TA_system_RNase"/>
</dbReference>
<dbReference type="Gene3D" id="3.40.50.1010">
    <property type="entry name" value="5'-nuclease"/>
    <property type="match status" value="1"/>
</dbReference>
<dbReference type="GO" id="GO:0004540">
    <property type="term" value="F:RNA nuclease activity"/>
    <property type="evidence" value="ECO:0007669"/>
    <property type="project" value="InterPro"/>
</dbReference>
<comment type="similarity">
    <text evidence="7 8">Belongs to the PINc/VapC protein family.</text>
</comment>
<keyword evidence="2 8" id="KW-1277">Toxin-antitoxin system</keyword>
<dbReference type="AlphaFoldDB" id="A0A9X2HCR3"/>
<name>A0A9X2HCR3_9HYPH</name>
<feature type="binding site" evidence="8">
    <location>
        <position position="5"/>
    </location>
    <ligand>
        <name>Mg(2+)</name>
        <dbReference type="ChEBI" id="CHEBI:18420"/>
    </ligand>
</feature>
<comment type="caution">
    <text evidence="10">The sequence shown here is derived from an EMBL/GenBank/DDBJ whole genome shotgun (WGS) entry which is preliminary data.</text>
</comment>
<dbReference type="GO" id="GO:0090729">
    <property type="term" value="F:toxin activity"/>
    <property type="evidence" value="ECO:0007669"/>
    <property type="project" value="UniProtKB-KW"/>
</dbReference>
<comment type="function">
    <text evidence="8">Toxic component of a toxin-antitoxin (TA) system. An RNase.</text>
</comment>
<dbReference type="SUPFAM" id="SSF88723">
    <property type="entry name" value="PIN domain-like"/>
    <property type="match status" value="1"/>
</dbReference>
<dbReference type="RefSeq" id="WP_253964906.1">
    <property type="nucleotide sequence ID" value="NZ_JALHBS010000081.1"/>
</dbReference>
<evidence type="ECO:0000256" key="5">
    <source>
        <dbReference type="ARBA" id="ARBA00022801"/>
    </source>
</evidence>
<sequence>MYLVDTNILSATAPTTKVPLAELVDWLDDASESLFLSAVTAAEIHDGIAKLERQGAARKAAILSEWWAAVEHLYGDRILPFDLTTARFAGALMDRARGRGFTPGFADIAIAATAKAHGLTVLTRNVRDFEPLGIALLDPCEALPALSIRDG</sequence>
<proteinExistence type="inferred from homology"/>
<dbReference type="GO" id="GO:0000287">
    <property type="term" value="F:magnesium ion binding"/>
    <property type="evidence" value="ECO:0007669"/>
    <property type="project" value="UniProtKB-UniRule"/>
</dbReference>
<dbReference type="CDD" id="cd18746">
    <property type="entry name" value="PIN_VapC4-5_FitB-like"/>
    <property type="match status" value="1"/>
</dbReference>
<evidence type="ECO:0000256" key="7">
    <source>
        <dbReference type="ARBA" id="ARBA00038093"/>
    </source>
</evidence>
<keyword evidence="8" id="KW-0800">Toxin</keyword>